<feature type="region of interest" description="Disordered" evidence="1">
    <location>
        <begin position="1"/>
        <end position="20"/>
    </location>
</feature>
<feature type="compositionally biased region" description="Polar residues" evidence="1">
    <location>
        <begin position="1"/>
        <end position="12"/>
    </location>
</feature>
<organism evidence="2 3">
    <name type="scientific">Protopolystoma xenopodis</name>
    <dbReference type="NCBI Taxonomy" id="117903"/>
    <lineage>
        <taxon>Eukaryota</taxon>
        <taxon>Metazoa</taxon>
        <taxon>Spiralia</taxon>
        <taxon>Lophotrochozoa</taxon>
        <taxon>Platyhelminthes</taxon>
        <taxon>Monogenea</taxon>
        <taxon>Polyopisthocotylea</taxon>
        <taxon>Polystomatidea</taxon>
        <taxon>Polystomatidae</taxon>
        <taxon>Protopolystoma</taxon>
    </lineage>
</organism>
<reference evidence="2" key="1">
    <citation type="submission" date="2018-11" db="EMBL/GenBank/DDBJ databases">
        <authorList>
            <consortium name="Pathogen Informatics"/>
        </authorList>
    </citation>
    <scope>NUCLEOTIDE SEQUENCE</scope>
</reference>
<evidence type="ECO:0000313" key="3">
    <source>
        <dbReference type="Proteomes" id="UP000784294"/>
    </source>
</evidence>
<gene>
    <name evidence="2" type="ORF">PXEA_LOCUS4905</name>
</gene>
<dbReference type="EMBL" id="CAAALY010011890">
    <property type="protein sequence ID" value="VEL11465.1"/>
    <property type="molecule type" value="Genomic_DNA"/>
</dbReference>
<comment type="caution">
    <text evidence="2">The sequence shown here is derived from an EMBL/GenBank/DDBJ whole genome shotgun (WGS) entry which is preliminary data.</text>
</comment>
<dbReference type="AlphaFoldDB" id="A0A3S5CIP6"/>
<evidence type="ECO:0000256" key="1">
    <source>
        <dbReference type="SAM" id="MobiDB-lite"/>
    </source>
</evidence>
<accession>A0A3S5CIP6</accession>
<protein>
    <submittedName>
        <fullName evidence="2">Uncharacterized protein</fullName>
    </submittedName>
</protein>
<evidence type="ECO:0000313" key="2">
    <source>
        <dbReference type="EMBL" id="VEL11465.1"/>
    </source>
</evidence>
<name>A0A3S5CIP6_9PLAT</name>
<proteinExistence type="predicted"/>
<sequence length="116" mass="12960">MSLTASKATENEQGVRPNEQSWLRKWSTADRCGWARESEKGGAIRDESEGENFNYSSRVFGQMILKTSLHLGQLLHSPTHSPVGLGYRRACSCSMPLYLAWPALLLSLSHSLTKLH</sequence>
<keyword evidence="3" id="KW-1185">Reference proteome</keyword>
<dbReference type="Proteomes" id="UP000784294">
    <property type="component" value="Unassembled WGS sequence"/>
</dbReference>